<keyword evidence="3" id="KW-1185">Reference proteome</keyword>
<dbReference type="Pfam" id="PF20557">
    <property type="entry name" value="DnaT_2"/>
    <property type="match status" value="1"/>
</dbReference>
<reference evidence="2 3" key="1">
    <citation type="submission" date="2014-11" db="EMBL/GenBank/DDBJ databases">
        <title>Complete Genome Sequence of the Salmonella paratyphi A Bacteriophage LSPA1.</title>
        <authorList>
            <person name="Zeng W."/>
            <person name="Mao P."/>
            <person name="Hong Y."/>
            <person name="Feng M."/>
            <person name="Xu Z."/>
            <person name="Huang F."/>
            <person name="Jing S."/>
        </authorList>
    </citation>
    <scope>NUCLEOTIDE SEQUENCE [LARGE SCALE GENOMIC DNA]</scope>
</reference>
<dbReference type="InterPro" id="IPR046787">
    <property type="entry name" value="DnaT_2"/>
</dbReference>
<accession>A0A088F7Y6</accession>
<protein>
    <recommendedName>
        <fullName evidence="1">Putative DnaT-like domain-containing protein</fullName>
    </recommendedName>
</protein>
<dbReference type="GeneID" id="22807825"/>
<feature type="domain" description="Putative DnaT-like" evidence="1">
    <location>
        <begin position="1"/>
        <end position="169"/>
    </location>
</feature>
<dbReference type="RefSeq" id="YP_009113162.1">
    <property type="nucleotide sequence ID" value="NC_026017.1"/>
</dbReference>
<evidence type="ECO:0000313" key="2">
    <source>
        <dbReference type="EMBL" id="AIM41113.1"/>
    </source>
</evidence>
<proteinExistence type="predicted"/>
<dbReference type="KEGG" id="vg:22807825"/>
<dbReference type="Proteomes" id="UP000029349">
    <property type="component" value="Segment"/>
</dbReference>
<name>A0A088F7Y6_9CAUD</name>
<sequence>MPLIVETGQGIPNADSYVSLEDARSMASKYGLELPEDDITAEASLRNGAVYVGLFESQMCGRRVSPNQALAFPRTGINLHGFPQPSNVIPSLVIQAQVMAAVEYGAGTDVRGSTDGREVQTERVEGAVTVSYFKNGCSGGTVSITAADDALRPLLCGSNNAYSFNVFRG</sequence>
<evidence type="ECO:0000259" key="1">
    <source>
        <dbReference type="Pfam" id="PF20557"/>
    </source>
</evidence>
<gene>
    <name evidence="2" type="ORF">LSPA1_15</name>
</gene>
<dbReference type="EMBL" id="KM272358">
    <property type="protein sequence ID" value="AIM41113.1"/>
    <property type="molecule type" value="Genomic_DNA"/>
</dbReference>
<evidence type="ECO:0000313" key="3">
    <source>
        <dbReference type="Proteomes" id="UP000029349"/>
    </source>
</evidence>
<dbReference type="OrthoDB" id="18254at10239"/>
<organism evidence="2 3">
    <name type="scientific">Salmonella phage LSPA1</name>
    <dbReference type="NCBI Taxonomy" id="1540823"/>
    <lineage>
        <taxon>Viruses</taxon>
        <taxon>Duplodnaviria</taxon>
        <taxon>Heunggongvirae</taxon>
        <taxon>Uroviricota</taxon>
        <taxon>Caudoviricetes</taxon>
        <taxon>Sarkviridae</taxon>
        <taxon>Guernseyvirinae</taxon>
        <taxon>Jerseyvirus</taxon>
        <taxon>Jerseyvirus LSPA1</taxon>
    </lineage>
</organism>